<sequence length="160" mass="17407">MRKLDNSTSQDGVDTSSITSAVENEVKKTSGLKSKRTSIKRKMPNFSHDSDDTVIEPLLQPERKKSENSTSAKFLMSKSKTDSGSERSDNVFIESKVEKISPTSTTPLSENTTYTSSLNSSSKSAVKTSAPSSTSSTKVFVAANKKIEPLFSEKNKDSRA</sequence>
<feature type="compositionally biased region" description="Basic residues" evidence="1">
    <location>
        <begin position="33"/>
        <end position="43"/>
    </location>
</feature>
<feature type="non-terminal residue" evidence="2">
    <location>
        <position position="1"/>
    </location>
</feature>
<protein>
    <submittedName>
        <fullName evidence="2">Uncharacterized protein</fullName>
    </submittedName>
</protein>
<accession>A0ABN8ITP3</accession>
<name>A0ABN8ITP3_9NEOP</name>
<proteinExistence type="predicted"/>
<organism evidence="2 3">
    <name type="scientific">Iphiclides podalirius</name>
    <name type="common">scarce swallowtail</name>
    <dbReference type="NCBI Taxonomy" id="110791"/>
    <lineage>
        <taxon>Eukaryota</taxon>
        <taxon>Metazoa</taxon>
        <taxon>Ecdysozoa</taxon>
        <taxon>Arthropoda</taxon>
        <taxon>Hexapoda</taxon>
        <taxon>Insecta</taxon>
        <taxon>Pterygota</taxon>
        <taxon>Neoptera</taxon>
        <taxon>Endopterygota</taxon>
        <taxon>Lepidoptera</taxon>
        <taxon>Glossata</taxon>
        <taxon>Ditrysia</taxon>
        <taxon>Papilionoidea</taxon>
        <taxon>Papilionidae</taxon>
        <taxon>Papilioninae</taxon>
        <taxon>Iphiclides</taxon>
    </lineage>
</organism>
<feature type="compositionally biased region" description="Polar residues" evidence="1">
    <location>
        <begin position="1"/>
        <end position="22"/>
    </location>
</feature>
<dbReference type="Proteomes" id="UP000837857">
    <property type="component" value="Chromosome 3"/>
</dbReference>
<evidence type="ECO:0000313" key="3">
    <source>
        <dbReference type="Proteomes" id="UP000837857"/>
    </source>
</evidence>
<feature type="compositionally biased region" description="Basic and acidic residues" evidence="1">
    <location>
        <begin position="79"/>
        <end position="99"/>
    </location>
</feature>
<evidence type="ECO:0000313" key="2">
    <source>
        <dbReference type="EMBL" id="CAH2063333.1"/>
    </source>
</evidence>
<evidence type="ECO:0000256" key="1">
    <source>
        <dbReference type="SAM" id="MobiDB-lite"/>
    </source>
</evidence>
<dbReference type="EMBL" id="OW152815">
    <property type="protein sequence ID" value="CAH2063333.1"/>
    <property type="molecule type" value="Genomic_DNA"/>
</dbReference>
<reference evidence="2" key="1">
    <citation type="submission" date="2022-03" db="EMBL/GenBank/DDBJ databases">
        <authorList>
            <person name="Martin H S."/>
        </authorList>
    </citation>
    <scope>NUCLEOTIDE SEQUENCE</scope>
</reference>
<feature type="compositionally biased region" description="Low complexity" evidence="1">
    <location>
        <begin position="108"/>
        <end position="137"/>
    </location>
</feature>
<feature type="region of interest" description="Disordered" evidence="1">
    <location>
        <begin position="1"/>
        <end position="139"/>
    </location>
</feature>
<gene>
    <name evidence="2" type="ORF">IPOD504_LOCUS12472</name>
</gene>
<keyword evidence="3" id="KW-1185">Reference proteome</keyword>